<accession>A0A2T2X111</accession>
<proteinExistence type="predicted"/>
<dbReference type="Proteomes" id="UP000242699">
    <property type="component" value="Unassembled WGS sequence"/>
</dbReference>
<evidence type="ECO:0000313" key="2">
    <source>
        <dbReference type="Proteomes" id="UP000242699"/>
    </source>
</evidence>
<name>A0A2T2X111_9FIRM</name>
<gene>
    <name evidence="1" type="ORF">C7B43_10575</name>
</gene>
<evidence type="ECO:0000313" key="1">
    <source>
        <dbReference type="EMBL" id="PSR28158.1"/>
    </source>
</evidence>
<organism evidence="1 2">
    <name type="scientific">Sulfobacillus benefaciens</name>
    <dbReference type="NCBI Taxonomy" id="453960"/>
    <lineage>
        <taxon>Bacteria</taxon>
        <taxon>Bacillati</taxon>
        <taxon>Bacillota</taxon>
        <taxon>Clostridia</taxon>
        <taxon>Eubacteriales</taxon>
        <taxon>Clostridiales Family XVII. Incertae Sedis</taxon>
        <taxon>Sulfobacillus</taxon>
    </lineage>
</organism>
<dbReference type="EMBL" id="PXYT01000021">
    <property type="protein sequence ID" value="PSR28158.1"/>
    <property type="molecule type" value="Genomic_DNA"/>
</dbReference>
<sequence length="68" mass="7757">MQLIPRVVVVNKNVPITLYTRPSPQPHAPIHPVPIPFTMAVFQLPPWIVPDSREWQRNLPQPDGAEDN</sequence>
<reference evidence="1 2" key="1">
    <citation type="journal article" date="2014" name="BMC Genomics">
        <title>Comparison of environmental and isolate Sulfobacillus genomes reveals diverse carbon, sulfur, nitrogen, and hydrogen metabolisms.</title>
        <authorList>
            <person name="Justice N.B."/>
            <person name="Norman A."/>
            <person name="Brown C.T."/>
            <person name="Singh A."/>
            <person name="Thomas B.C."/>
            <person name="Banfield J.F."/>
        </authorList>
    </citation>
    <scope>NUCLEOTIDE SEQUENCE [LARGE SCALE GENOMIC DNA]</scope>
    <source>
        <strain evidence="1">AMDSBA1</strain>
    </source>
</reference>
<protein>
    <submittedName>
        <fullName evidence="1">Uncharacterized protein</fullName>
    </submittedName>
</protein>
<dbReference type="AlphaFoldDB" id="A0A2T2X111"/>
<comment type="caution">
    <text evidence="1">The sequence shown here is derived from an EMBL/GenBank/DDBJ whole genome shotgun (WGS) entry which is preliminary data.</text>
</comment>